<organism evidence="2 3">
    <name type="scientific">Zestomonas carbonaria</name>
    <dbReference type="NCBI Taxonomy" id="2762745"/>
    <lineage>
        <taxon>Bacteria</taxon>
        <taxon>Pseudomonadati</taxon>
        <taxon>Pseudomonadota</taxon>
        <taxon>Gammaproteobacteria</taxon>
        <taxon>Pseudomonadales</taxon>
        <taxon>Pseudomonadaceae</taxon>
        <taxon>Zestomonas</taxon>
    </lineage>
</organism>
<dbReference type="InterPro" id="IPR007138">
    <property type="entry name" value="ABM_dom"/>
</dbReference>
<gene>
    <name evidence="2" type="ORF">PSEWESI4_02477</name>
</gene>
<name>A0A7U7IAR6_9GAMM</name>
<dbReference type="SUPFAM" id="SSF54909">
    <property type="entry name" value="Dimeric alpha+beta barrel"/>
    <property type="match status" value="1"/>
</dbReference>
<feature type="domain" description="ABM" evidence="1">
    <location>
        <begin position="6"/>
        <end position="70"/>
    </location>
</feature>
<dbReference type="Proteomes" id="UP000583387">
    <property type="component" value="Unassembled WGS sequence"/>
</dbReference>
<dbReference type="RefSeq" id="WP_187671512.1">
    <property type="nucleotide sequence ID" value="NZ_CAJFCI010000047.1"/>
</dbReference>
<dbReference type="AlphaFoldDB" id="A0A7U7IAR6"/>
<protein>
    <recommendedName>
        <fullName evidence="1">ABM domain-containing protein</fullName>
    </recommendedName>
</protein>
<comment type="caution">
    <text evidence="2">The sequence shown here is derived from an EMBL/GenBank/DDBJ whole genome shotgun (WGS) entry which is preliminary data.</text>
</comment>
<accession>A0A7U7IAR6</accession>
<sequence length="94" mass="10538">MTVRHLTLVHARAGQADALGRCLQDLLAPTLRLPGCVRFEIARLAEDPQCWRIEGSWRSATDLQAYFADPLLARVFDRALAEGCLDRLDCRGPF</sequence>
<keyword evidence="3" id="KW-1185">Reference proteome</keyword>
<dbReference type="InterPro" id="IPR011008">
    <property type="entry name" value="Dimeric_a/b-barrel"/>
</dbReference>
<dbReference type="Pfam" id="PF03992">
    <property type="entry name" value="ABM"/>
    <property type="match status" value="1"/>
</dbReference>
<evidence type="ECO:0000313" key="3">
    <source>
        <dbReference type="Proteomes" id="UP000583387"/>
    </source>
</evidence>
<dbReference type="Gene3D" id="3.30.70.100">
    <property type="match status" value="1"/>
</dbReference>
<reference evidence="2 3" key="1">
    <citation type="submission" date="2020-08" db="EMBL/GenBank/DDBJ databases">
        <authorList>
            <person name="Criscuolo A."/>
        </authorList>
    </citation>
    <scope>NUCLEOTIDE SEQUENCE [LARGE SCALE GENOMIC DNA]</scope>
    <source>
        <strain evidence="2">CIP111764</strain>
    </source>
</reference>
<evidence type="ECO:0000313" key="2">
    <source>
        <dbReference type="EMBL" id="CAD5108192.1"/>
    </source>
</evidence>
<evidence type="ECO:0000259" key="1">
    <source>
        <dbReference type="Pfam" id="PF03992"/>
    </source>
</evidence>
<dbReference type="EMBL" id="CAJFCI010000047">
    <property type="protein sequence ID" value="CAD5108192.1"/>
    <property type="molecule type" value="Genomic_DNA"/>
</dbReference>
<proteinExistence type="predicted"/>